<reference evidence="1 2" key="2">
    <citation type="journal article" date="2022" name="Mol. Ecol. Resour.">
        <title>The genomes of chicory, endive, great burdock and yacon provide insights into Asteraceae paleo-polyploidization history and plant inulin production.</title>
        <authorList>
            <person name="Fan W."/>
            <person name="Wang S."/>
            <person name="Wang H."/>
            <person name="Wang A."/>
            <person name="Jiang F."/>
            <person name="Liu H."/>
            <person name="Zhao H."/>
            <person name="Xu D."/>
            <person name="Zhang Y."/>
        </authorList>
    </citation>
    <scope>NUCLEOTIDE SEQUENCE [LARGE SCALE GENOMIC DNA]</scope>
    <source>
        <strain evidence="2">cv. Yunnan</strain>
        <tissue evidence="1">Leaves</tissue>
    </source>
</reference>
<proteinExistence type="predicted"/>
<organism evidence="1 2">
    <name type="scientific">Smallanthus sonchifolius</name>
    <dbReference type="NCBI Taxonomy" id="185202"/>
    <lineage>
        <taxon>Eukaryota</taxon>
        <taxon>Viridiplantae</taxon>
        <taxon>Streptophyta</taxon>
        <taxon>Embryophyta</taxon>
        <taxon>Tracheophyta</taxon>
        <taxon>Spermatophyta</taxon>
        <taxon>Magnoliopsida</taxon>
        <taxon>eudicotyledons</taxon>
        <taxon>Gunneridae</taxon>
        <taxon>Pentapetalae</taxon>
        <taxon>asterids</taxon>
        <taxon>campanulids</taxon>
        <taxon>Asterales</taxon>
        <taxon>Asteraceae</taxon>
        <taxon>Asteroideae</taxon>
        <taxon>Heliantheae alliance</taxon>
        <taxon>Millerieae</taxon>
        <taxon>Smallanthus</taxon>
    </lineage>
</organism>
<evidence type="ECO:0000313" key="2">
    <source>
        <dbReference type="Proteomes" id="UP001056120"/>
    </source>
</evidence>
<gene>
    <name evidence="1" type="ORF">L1987_46219</name>
</gene>
<dbReference type="EMBL" id="CM042032">
    <property type="protein sequence ID" value="KAI3776437.1"/>
    <property type="molecule type" value="Genomic_DNA"/>
</dbReference>
<reference evidence="2" key="1">
    <citation type="journal article" date="2022" name="Mol. Ecol. Resour.">
        <title>The genomes of chicory, endive, great burdock and yacon provide insights into Asteraceae palaeo-polyploidization history and plant inulin production.</title>
        <authorList>
            <person name="Fan W."/>
            <person name="Wang S."/>
            <person name="Wang H."/>
            <person name="Wang A."/>
            <person name="Jiang F."/>
            <person name="Liu H."/>
            <person name="Zhao H."/>
            <person name="Xu D."/>
            <person name="Zhang Y."/>
        </authorList>
    </citation>
    <scope>NUCLEOTIDE SEQUENCE [LARGE SCALE GENOMIC DNA]</scope>
    <source>
        <strain evidence="2">cv. Yunnan</strain>
    </source>
</reference>
<protein>
    <submittedName>
        <fullName evidence="1">Uncharacterized protein</fullName>
    </submittedName>
</protein>
<evidence type="ECO:0000313" key="1">
    <source>
        <dbReference type="EMBL" id="KAI3776437.1"/>
    </source>
</evidence>
<accession>A0ACB9FZ53</accession>
<comment type="caution">
    <text evidence="1">The sequence shown here is derived from an EMBL/GenBank/DDBJ whole genome shotgun (WGS) entry which is preliminary data.</text>
</comment>
<keyword evidence="2" id="KW-1185">Reference proteome</keyword>
<name>A0ACB9FZ53_9ASTR</name>
<dbReference type="Proteomes" id="UP001056120">
    <property type="component" value="Linkage Group LG15"/>
</dbReference>
<sequence>MKSPTLLQGSDLASPPRFLIPVGESVFIDKIVHEILRNLQPDGRDNILIGIESRMDTLNSLLSIEATQEVRMIGIFGMEGIGKTTIAETLFRKKRSVWESALARLSKISNGEVTDTLDMLQEMGLKIALIEAIVEPWQDAKLDFNTDALEGMKNLRLLDVYQNSTSCKID</sequence>